<keyword evidence="2" id="KW-1185">Reference proteome</keyword>
<dbReference type="Proteomes" id="UP001236663">
    <property type="component" value="Unassembled WGS sequence"/>
</dbReference>
<dbReference type="EMBL" id="JAUFQS010000005">
    <property type="protein sequence ID" value="MDN3687399.1"/>
    <property type="molecule type" value="Genomic_DNA"/>
</dbReference>
<proteinExistence type="predicted"/>
<evidence type="ECO:0000313" key="1">
    <source>
        <dbReference type="EMBL" id="MDN3687399.1"/>
    </source>
</evidence>
<name>A0ABT8C3P9_9BACT</name>
<sequence length="199" mass="23768">MYENEYLFFSNIKNFRSPKPDNTGRLDRKELNVNNKQIIRLTLKTEEKEIHFHKVFRNFNGQFSEHLVDPRTHCCSLHWLEFEIDRDLAAFDKKLLELGDKTLLILDWKRFFEILDKAVSEQNLGIQGKKVSYYDPKEVDGEISLFHKDDRFQYQKEFRILIYQLTTPSSTLNLPGLKEISTVIETKHLKTLRIMKEKN</sequence>
<protein>
    <submittedName>
        <fullName evidence="1">Uncharacterized protein</fullName>
    </submittedName>
</protein>
<evidence type="ECO:0000313" key="2">
    <source>
        <dbReference type="Proteomes" id="UP001236663"/>
    </source>
</evidence>
<dbReference type="RefSeq" id="WP_163386663.1">
    <property type="nucleotide sequence ID" value="NZ_JAUFQS010000005.1"/>
</dbReference>
<reference evidence="2" key="1">
    <citation type="journal article" date="2019" name="Int. J. Syst. Evol. Microbiol.">
        <title>The Global Catalogue of Microorganisms (GCM) 10K type strain sequencing project: providing services to taxonomists for standard genome sequencing and annotation.</title>
        <authorList>
            <consortium name="The Broad Institute Genomics Platform"/>
            <consortium name="The Broad Institute Genome Sequencing Center for Infectious Disease"/>
            <person name="Wu L."/>
            <person name="Ma J."/>
        </authorList>
    </citation>
    <scope>NUCLEOTIDE SEQUENCE [LARGE SCALE GENOMIC DNA]</scope>
    <source>
        <strain evidence="2">CECT 7706</strain>
    </source>
</reference>
<organism evidence="1 2">
    <name type="scientific">Cyclobacterium jeungdonense</name>
    <dbReference type="NCBI Taxonomy" id="708087"/>
    <lineage>
        <taxon>Bacteria</taxon>
        <taxon>Pseudomonadati</taxon>
        <taxon>Bacteroidota</taxon>
        <taxon>Cytophagia</taxon>
        <taxon>Cytophagales</taxon>
        <taxon>Cyclobacteriaceae</taxon>
        <taxon>Cyclobacterium</taxon>
    </lineage>
</organism>
<accession>A0ABT8C3P9</accession>
<comment type="caution">
    <text evidence="1">The sequence shown here is derived from an EMBL/GenBank/DDBJ whole genome shotgun (WGS) entry which is preliminary data.</text>
</comment>
<gene>
    <name evidence="1" type="ORF">QWZ15_06145</name>
</gene>